<reference evidence="2 3" key="1">
    <citation type="submission" date="2018-02" db="EMBL/GenBank/DDBJ databases">
        <title>Insights into the biology of acidophilic members of the Acidiferrobacteraceae family derived from comparative genomic analyses.</title>
        <authorList>
            <person name="Issotta F."/>
            <person name="Thyssen C."/>
            <person name="Mena C."/>
            <person name="Moya A."/>
            <person name="Bellenberg S."/>
            <person name="Sproer C."/>
            <person name="Covarrubias P.C."/>
            <person name="Sand W."/>
            <person name="Quatrini R."/>
            <person name="Vera M."/>
        </authorList>
    </citation>
    <scope>NUCLEOTIDE SEQUENCE [LARGE SCALE GENOMIC DNA]</scope>
    <source>
        <strain evidence="3">m-1</strain>
    </source>
</reference>
<comment type="caution">
    <text evidence="2">The sequence shown here is derived from an EMBL/GenBank/DDBJ whole genome shotgun (WGS) entry which is preliminary data.</text>
</comment>
<gene>
    <name evidence="2" type="ORF">C4900_10145</name>
</gene>
<proteinExistence type="predicted"/>
<protein>
    <submittedName>
        <fullName evidence="2">Uncharacterized protein</fullName>
    </submittedName>
</protein>
<dbReference type="Proteomes" id="UP000253250">
    <property type="component" value="Unassembled WGS sequence"/>
</dbReference>
<accession>A0A368HCP2</accession>
<name>A0A368HCP2_9GAMM</name>
<evidence type="ECO:0000313" key="3">
    <source>
        <dbReference type="Proteomes" id="UP000253250"/>
    </source>
</evidence>
<feature type="compositionally biased region" description="Basic residues" evidence="1">
    <location>
        <begin position="149"/>
        <end position="171"/>
    </location>
</feature>
<dbReference type="AlphaFoldDB" id="A0A368HCP2"/>
<organism evidence="2 3">
    <name type="scientific">Acidiferrobacter thiooxydans</name>
    <dbReference type="NCBI Taxonomy" id="163359"/>
    <lineage>
        <taxon>Bacteria</taxon>
        <taxon>Pseudomonadati</taxon>
        <taxon>Pseudomonadota</taxon>
        <taxon>Gammaproteobacteria</taxon>
        <taxon>Acidiferrobacterales</taxon>
        <taxon>Acidiferrobacteraceae</taxon>
        <taxon>Acidiferrobacter</taxon>
    </lineage>
</organism>
<evidence type="ECO:0000256" key="1">
    <source>
        <dbReference type="SAM" id="MobiDB-lite"/>
    </source>
</evidence>
<keyword evidence="3" id="KW-1185">Reference proteome</keyword>
<feature type="region of interest" description="Disordered" evidence="1">
    <location>
        <begin position="142"/>
        <end position="188"/>
    </location>
</feature>
<dbReference type="EMBL" id="PSYR01000002">
    <property type="protein sequence ID" value="RCN56206.1"/>
    <property type="molecule type" value="Genomic_DNA"/>
</dbReference>
<evidence type="ECO:0000313" key="2">
    <source>
        <dbReference type="EMBL" id="RCN56206.1"/>
    </source>
</evidence>
<sequence>MNESDLFALPFPDLWVLAYEDEDPLALAVLERRVALMQAHDPAMPDHDRRYKRAHKEELMAMPLFSLAARSERDPLAASVFKRRIFSLKDLCFTEALNLGKTEAEAKVLVRTVIGGSVEEIQEKAACGELERAVDRLHALVERAPARPAQKRTPKHVRKDGHPFRRRKRQKEKGGGDEVLDQEINGNR</sequence>